<dbReference type="STRING" id="1125712.HMPREF1316_1447"/>
<sequence>MTILGMTATDLLSRIIYLGVVVIIALVVQKALVRGMHRAFDRSNLPSATIFINIMRGILWAIALLVVMQPVFGVSPTGFVAALGVGSVVISFGLQATVSNIVSGLGLMLGKVVQPGDEVTIGTFTGTVTDVTWRHTIVSMRNGTEQVIPNSVLNTSALTRRTAWDAGDCALTLYVRRDAQLDAVEADVIEAGKRVLADTLDPALATSVIFDQIRPDCLVATAHFHLKNEQIVAIARDLMVRELANRSWMVLEAFQPAADLQSKGG</sequence>
<dbReference type="Gene3D" id="2.30.30.60">
    <property type="match status" value="1"/>
</dbReference>
<dbReference type="Proteomes" id="UP000016638">
    <property type="component" value="Unassembled WGS sequence"/>
</dbReference>
<dbReference type="eggNOG" id="COG0668">
    <property type="taxonomic scope" value="Bacteria"/>
</dbReference>
<comment type="subcellular location">
    <subcellularLocation>
        <location evidence="1">Cell membrane</location>
        <topology evidence="1">Multi-pass membrane protein</topology>
    </subcellularLocation>
</comment>
<dbReference type="GO" id="GO:0008381">
    <property type="term" value="F:mechanosensitive monoatomic ion channel activity"/>
    <property type="evidence" value="ECO:0007669"/>
    <property type="project" value="InterPro"/>
</dbReference>
<gene>
    <name evidence="10" type="ORF">HMPREF1316_1447</name>
</gene>
<keyword evidence="5 7" id="KW-1133">Transmembrane helix</keyword>
<dbReference type="SUPFAM" id="SSF82861">
    <property type="entry name" value="Mechanosensitive channel protein MscS (YggB), transmembrane region"/>
    <property type="match status" value="1"/>
</dbReference>
<dbReference type="PATRIC" id="fig|1125712.3.peg.481"/>
<organism evidence="10 11">
    <name type="scientific">Olsenella profusa F0195</name>
    <dbReference type="NCBI Taxonomy" id="1125712"/>
    <lineage>
        <taxon>Bacteria</taxon>
        <taxon>Bacillati</taxon>
        <taxon>Actinomycetota</taxon>
        <taxon>Coriobacteriia</taxon>
        <taxon>Coriobacteriales</taxon>
        <taxon>Atopobiaceae</taxon>
        <taxon>Olsenella</taxon>
    </lineage>
</organism>
<dbReference type="PANTHER" id="PTHR30221">
    <property type="entry name" value="SMALL-CONDUCTANCE MECHANOSENSITIVE CHANNEL"/>
    <property type="match status" value="1"/>
</dbReference>
<feature type="transmembrane region" description="Helical" evidence="7">
    <location>
        <begin position="15"/>
        <end position="33"/>
    </location>
</feature>
<evidence type="ECO:0000313" key="11">
    <source>
        <dbReference type="Proteomes" id="UP000016638"/>
    </source>
</evidence>
<evidence type="ECO:0000259" key="8">
    <source>
        <dbReference type="Pfam" id="PF00924"/>
    </source>
</evidence>
<evidence type="ECO:0000256" key="6">
    <source>
        <dbReference type="ARBA" id="ARBA00023136"/>
    </source>
</evidence>
<evidence type="ECO:0000256" key="2">
    <source>
        <dbReference type="ARBA" id="ARBA00008017"/>
    </source>
</evidence>
<dbReference type="AlphaFoldDB" id="U2TVD1"/>
<accession>U2TVD1</accession>
<evidence type="ECO:0000313" key="10">
    <source>
        <dbReference type="EMBL" id="ERL10033.1"/>
    </source>
</evidence>
<proteinExistence type="inferred from homology"/>
<feature type="domain" description="Mechanosensitive ion channel transmembrane helices 2/3" evidence="9">
    <location>
        <begin position="58"/>
        <end position="95"/>
    </location>
</feature>
<keyword evidence="11" id="KW-1185">Reference proteome</keyword>
<evidence type="ECO:0000259" key="9">
    <source>
        <dbReference type="Pfam" id="PF21088"/>
    </source>
</evidence>
<dbReference type="InterPro" id="IPR006685">
    <property type="entry name" value="MscS_channel_2nd"/>
</dbReference>
<evidence type="ECO:0000256" key="1">
    <source>
        <dbReference type="ARBA" id="ARBA00004651"/>
    </source>
</evidence>
<dbReference type="InterPro" id="IPR045275">
    <property type="entry name" value="MscS_archaea/bacteria_type"/>
</dbReference>
<keyword evidence="3" id="KW-1003">Cell membrane</keyword>
<dbReference type="GO" id="GO:0005886">
    <property type="term" value="C:plasma membrane"/>
    <property type="evidence" value="ECO:0007669"/>
    <property type="project" value="UniProtKB-SubCell"/>
</dbReference>
<dbReference type="Gene3D" id="1.10.287.1260">
    <property type="match status" value="1"/>
</dbReference>
<evidence type="ECO:0000256" key="5">
    <source>
        <dbReference type="ARBA" id="ARBA00022989"/>
    </source>
</evidence>
<feature type="transmembrane region" description="Helical" evidence="7">
    <location>
        <begin position="79"/>
        <end position="102"/>
    </location>
</feature>
<dbReference type="InterPro" id="IPR010920">
    <property type="entry name" value="LSM_dom_sf"/>
</dbReference>
<dbReference type="EMBL" id="AWEZ01000017">
    <property type="protein sequence ID" value="ERL10033.1"/>
    <property type="molecule type" value="Genomic_DNA"/>
</dbReference>
<protein>
    <submittedName>
        <fullName evidence="10">Transporter, small conductance mechanosensitive ion channel MscS domain protein</fullName>
    </submittedName>
</protein>
<dbReference type="InterPro" id="IPR049142">
    <property type="entry name" value="MS_channel_1st"/>
</dbReference>
<keyword evidence="6 7" id="KW-0472">Membrane</keyword>
<dbReference type="Pfam" id="PF00924">
    <property type="entry name" value="MS_channel_2nd"/>
    <property type="match status" value="1"/>
</dbReference>
<dbReference type="Pfam" id="PF21088">
    <property type="entry name" value="MS_channel_1st"/>
    <property type="match status" value="1"/>
</dbReference>
<dbReference type="RefSeq" id="WP_021725326.1">
    <property type="nucleotide sequence ID" value="NZ_AWEZ01000017.1"/>
</dbReference>
<evidence type="ECO:0000256" key="3">
    <source>
        <dbReference type="ARBA" id="ARBA00022475"/>
    </source>
</evidence>
<dbReference type="PANTHER" id="PTHR30221:SF1">
    <property type="entry name" value="SMALL-CONDUCTANCE MECHANOSENSITIVE CHANNEL"/>
    <property type="match status" value="1"/>
</dbReference>
<evidence type="ECO:0000256" key="7">
    <source>
        <dbReference type="SAM" id="Phobius"/>
    </source>
</evidence>
<dbReference type="SUPFAM" id="SSF50182">
    <property type="entry name" value="Sm-like ribonucleoproteins"/>
    <property type="match status" value="1"/>
</dbReference>
<comment type="caution">
    <text evidence="10">The sequence shown here is derived from an EMBL/GenBank/DDBJ whole genome shotgun (WGS) entry which is preliminary data.</text>
</comment>
<evidence type="ECO:0000256" key="4">
    <source>
        <dbReference type="ARBA" id="ARBA00022692"/>
    </source>
</evidence>
<feature type="transmembrane region" description="Helical" evidence="7">
    <location>
        <begin position="45"/>
        <end position="67"/>
    </location>
</feature>
<comment type="similarity">
    <text evidence="2">Belongs to the MscS (TC 1.A.23) family.</text>
</comment>
<keyword evidence="4 7" id="KW-0812">Transmembrane</keyword>
<dbReference type="InterPro" id="IPR011014">
    <property type="entry name" value="MscS_channel_TM-2"/>
</dbReference>
<dbReference type="InterPro" id="IPR023408">
    <property type="entry name" value="MscS_beta-dom_sf"/>
</dbReference>
<reference evidence="10 11" key="1">
    <citation type="submission" date="2013-08" db="EMBL/GenBank/DDBJ databases">
        <authorList>
            <person name="Durkin A.S."/>
            <person name="Haft D.R."/>
            <person name="McCorrison J."/>
            <person name="Torralba M."/>
            <person name="Gillis M."/>
            <person name="Haft D.H."/>
            <person name="Methe B."/>
            <person name="Sutton G."/>
            <person name="Nelson K.E."/>
        </authorList>
    </citation>
    <scope>NUCLEOTIDE SEQUENCE [LARGE SCALE GENOMIC DNA]</scope>
    <source>
        <strain evidence="10 11">F0195</strain>
    </source>
</reference>
<feature type="domain" description="Mechanosensitive ion channel MscS" evidence="8">
    <location>
        <begin position="97"/>
        <end position="157"/>
    </location>
</feature>
<name>U2TVD1_9ACTN</name>